<proteinExistence type="predicted"/>
<keyword evidence="3" id="KW-1185">Reference proteome</keyword>
<dbReference type="Proteomes" id="UP000018217">
    <property type="component" value="Unassembled WGS sequence"/>
</dbReference>
<keyword evidence="1" id="KW-0472">Membrane</keyword>
<keyword evidence="1" id="KW-0812">Transmembrane</keyword>
<sequence>MVWVNLLPWRRAELQKRWCVWRLVMGGMVLILMVGLCHGQWQRWLNQQNAMTLTLWNTALKSAVTLGGQMQDALQQSTRLQRQREKQQSRQRQWDLWLSFARTLGRNFPPDVWLYTLRKTPLSMELQGAAHSISALHQLRDGLSANPLFRGATLGQIERVKGGEMTFTLQALLGVPGVTGDE</sequence>
<evidence type="ECO:0000256" key="1">
    <source>
        <dbReference type="SAM" id="Phobius"/>
    </source>
</evidence>
<name>V5ZD34_9GAMM</name>
<dbReference type="InterPro" id="IPR007813">
    <property type="entry name" value="PilN"/>
</dbReference>
<dbReference type="EMBL" id="CAHS01000022">
    <property type="protein sequence ID" value="CCG88876.1"/>
    <property type="molecule type" value="Genomic_DNA"/>
</dbReference>
<comment type="caution">
    <text evidence="2">The sequence shown here is derived from an EMBL/GenBank/DDBJ whole genome shotgun (WGS) entry which is preliminary data.</text>
</comment>
<dbReference type="RefSeq" id="WP_023656606.1">
    <property type="nucleotide sequence ID" value="NZ_CAHS01000022.1"/>
</dbReference>
<dbReference type="STRING" id="1161919.EPIR_3513"/>
<keyword evidence="1" id="KW-1133">Transmembrane helix</keyword>
<dbReference type="AlphaFoldDB" id="V5ZD34"/>
<accession>V5ZD34</accession>
<evidence type="ECO:0000313" key="2">
    <source>
        <dbReference type="EMBL" id="CCG88876.1"/>
    </source>
</evidence>
<feature type="transmembrane region" description="Helical" evidence="1">
    <location>
        <begin position="20"/>
        <end position="41"/>
    </location>
</feature>
<dbReference type="Pfam" id="PF05137">
    <property type="entry name" value="PilN"/>
    <property type="match status" value="1"/>
</dbReference>
<protein>
    <submittedName>
        <fullName evidence="2">Putative fimbrial assembly protein hofN</fullName>
    </submittedName>
</protein>
<organism evidence="2 3">
    <name type="scientific">Erwinia piriflorinigrans CFBP 5888</name>
    <dbReference type="NCBI Taxonomy" id="1161919"/>
    <lineage>
        <taxon>Bacteria</taxon>
        <taxon>Pseudomonadati</taxon>
        <taxon>Pseudomonadota</taxon>
        <taxon>Gammaproteobacteria</taxon>
        <taxon>Enterobacterales</taxon>
        <taxon>Erwiniaceae</taxon>
        <taxon>Erwinia</taxon>
    </lineage>
</organism>
<gene>
    <name evidence="2" type="primary">hofN</name>
    <name evidence="2" type="ORF">EPIR_3513</name>
</gene>
<dbReference type="OrthoDB" id="6519106at2"/>
<reference evidence="2 3" key="1">
    <citation type="journal article" date="2013" name="Syst. Appl. Microbiol.">
        <title>Phylogenetic position and virulence apparatus of the pear flower necrosis pathogen Erwinia piriflorinigrans CFBP 5888T as assessed by comparative genomics.</title>
        <authorList>
            <person name="Smits T.H."/>
            <person name="Rezzonico F."/>
            <person name="Lopez M.M."/>
            <person name="Blom J."/>
            <person name="Goesmann A."/>
            <person name="Frey J.E."/>
            <person name="Duffy B."/>
        </authorList>
    </citation>
    <scope>NUCLEOTIDE SEQUENCE [LARGE SCALE GENOMIC DNA]</scope>
    <source>
        <strain evidence="3">CFBP5888</strain>
    </source>
</reference>
<evidence type="ECO:0000313" key="3">
    <source>
        <dbReference type="Proteomes" id="UP000018217"/>
    </source>
</evidence>